<dbReference type="PANTHER" id="PTHR38608:SF4">
    <property type="entry name" value="PROTEIN CBG07207"/>
    <property type="match status" value="1"/>
</dbReference>
<evidence type="ECO:0000313" key="1">
    <source>
        <dbReference type="EMBL" id="MFH4975661.1"/>
    </source>
</evidence>
<dbReference type="PANTHER" id="PTHR38608">
    <property type="entry name" value="PROTEIN CBG07207"/>
    <property type="match status" value="1"/>
</dbReference>
<comment type="caution">
    <text evidence="1">The sequence shown here is derived from an EMBL/GenBank/DDBJ whole genome shotgun (WGS) entry which is preliminary data.</text>
</comment>
<dbReference type="Proteomes" id="UP001608902">
    <property type="component" value="Unassembled WGS sequence"/>
</dbReference>
<accession>A0ABD6E8Z1</accession>
<sequence>MLGMMNCGGGDTPADFYAASRPSSLYNREKYLSKAKETLSYSADGRLLIDGQPIQRESPEEMWRQLLNRYIAYKMEEDLKMKSKQPRSSRIMKQWSTYFLGRTKIERTQKRRLSETYNGPQEQIFITTIKVNPNSEGATPARLKERSFTIG</sequence>
<name>A0ABD6E8Z1_9BILA</name>
<gene>
    <name evidence="1" type="ORF">AB6A40_002370</name>
</gene>
<reference evidence="1 2" key="1">
    <citation type="submission" date="2024-08" db="EMBL/GenBank/DDBJ databases">
        <title>Gnathostoma spinigerum genome.</title>
        <authorList>
            <person name="Gonzalez-Bertolin B."/>
            <person name="Monzon S."/>
            <person name="Zaballos A."/>
            <person name="Jimenez P."/>
            <person name="Dekumyoy P."/>
            <person name="Varona S."/>
            <person name="Cuesta I."/>
            <person name="Sumanam S."/>
            <person name="Adisakwattana P."/>
            <person name="Gasser R.B."/>
            <person name="Hernandez-Gonzalez A."/>
            <person name="Young N.D."/>
            <person name="Perteguer M.J."/>
        </authorList>
    </citation>
    <scope>NUCLEOTIDE SEQUENCE [LARGE SCALE GENOMIC DNA]</scope>
    <source>
        <strain evidence="1">AL3</strain>
        <tissue evidence="1">Liver</tissue>
    </source>
</reference>
<dbReference type="AlphaFoldDB" id="A0ABD6E8Z1"/>
<keyword evidence="2" id="KW-1185">Reference proteome</keyword>
<dbReference type="EMBL" id="JBGFUD010001045">
    <property type="protein sequence ID" value="MFH4975661.1"/>
    <property type="molecule type" value="Genomic_DNA"/>
</dbReference>
<evidence type="ECO:0000313" key="2">
    <source>
        <dbReference type="Proteomes" id="UP001608902"/>
    </source>
</evidence>
<proteinExistence type="predicted"/>
<organism evidence="1 2">
    <name type="scientific">Gnathostoma spinigerum</name>
    <dbReference type="NCBI Taxonomy" id="75299"/>
    <lineage>
        <taxon>Eukaryota</taxon>
        <taxon>Metazoa</taxon>
        <taxon>Ecdysozoa</taxon>
        <taxon>Nematoda</taxon>
        <taxon>Chromadorea</taxon>
        <taxon>Rhabditida</taxon>
        <taxon>Spirurina</taxon>
        <taxon>Gnathostomatomorpha</taxon>
        <taxon>Gnathostomatoidea</taxon>
        <taxon>Gnathostomatidae</taxon>
        <taxon>Gnathostoma</taxon>
    </lineage>
</organism>
<protein>
    <submittedName>
        <fullName evidence="1">Uncharacterized protein</fullName>
    </submittedName>
</protein>